<accession>A0ABQ5HMI4</accession>
<dbReference type="EMBL" id="BQNB010019784">
    <property type="protein sequence ID" value="GJT89020.1"/>
    <property type="molecule type" value="Genomic_DNA"/>
</dbReference>
<evidence type="ECO:0008006" key="3">
    <source>
        <dbReference type="Google" id="ProtNLM"/>
    </source>
</evidence>
<reference evidence="1" key="1">
    <citation type="journal article" date="2022" name="Int. J. Mol. Sci.">
        <title>Draft Genome of Tanacetum Coccineum: Genomic Comparison of Closely Related Tanacetum-Family Plants.</title>
        <authorList>
            <person name="Yamashiro T."/>
            <person name="Shiraishi A."/>
            <person name="Nakayama K."/>
            <person name="Satake H."/>
        </authorList>
    </citation>
    <scope>NUCLEOTIDE SEQUENCE</scope>
</reference>
<keyword evidence="2" id="KW-1185">Reference proteome</keyword>
<organism evidence="1 2">
    <name type="scientific">Tanacetum coccineum</name>
    <dbReference type="NCBI Taxonomy" id="301880"/>
    <lineage>
        <taxon>Eukaryota</taxon>
        <taxon>Viridiplantae</taxon>
        <taxon>Streptophyta</taxon>
        <taxon>Embryophyta</taxon>
        <taxon>Tracheophyta</taxon>
        <taxon>Spermatophyta</taxon>
        <taxon>Magnoliopsida</taxon>
        <taxon>eudicotyledons</taxon>
        <taxon>Gunneridae</taxon>
        <taxon>Pentapetalae</taxon>
        <taxon>asterids</taxon>
        <taxon>campanulids</taxon>
        <taxon>Asterales</taxon>
        <taxon>Asteraceae</taxon>
        <taxon>Asteroideae</taxon>
        <taxon>Anthemideae</taxon>
        <taxon>Anthemidinae</taxon>
        <taxon>Tanacetum</taxon>
    </lineage>
</organism>
<proteinExistence type="predicted"/>
<evidence type="ECO:0000313" key="1">
    <source>
        <dbReference type="EMBL" id="GJT89020.1"/>
    </source>
</evidence>
<dbReference type="Proteomes" id="UP001151760">
    <property type="component" value="Unassembled WGS sequence"/>
</dbReference>
<protein>
    <recommendedName>
        <fullName evidence="3">Reverse transcriptase N-terminal domain-containing protein</fullName>
    </recommendedName>
</protein>
<reference evidence="1" key="2">
    <citation type="submission" date="2022-01" db="EMBL/GenBank/DDBJ databases">
        <authorList>
            <person name="Yamashiro T."/>
            <person name="Shiraishi A."/>
            <person name="Satake H."/>
            <person name="Nakayama K."/>
        </authorList>
    </citation>
    <scope>NUCLEOTIDE SEQUENCE</scope>
</reference>
<gene>
    <name evidence="1" type="ORF">Tco_1070737</name>
</gene>
<name>A0ABQ5HMI4_9ASTR</name>
<comment type="caution">
    <text evidence="1">The sequence shown here is derived from an EMBL/GenBank/DDBJ whole genome shotgun (WGS) entry which is preliminary data.</text>
</comment>
<evidence type="ECO:0000313" key="2">
    <source>
        <dbReference type="Proteomes" id="UP001151760"/>
    </source>
</evidence>
<sequence length="179" mass="21109">MKKGTYLCWLGKSSRKEQQQRILKRNNEWRKDKDTEEVEENIAAGPTFELMKGSVARSLVELKYVHLRCAKHQCGIQVDLSRPNMHSGAISHWERKRVLKTAKAYVRSALDDILKRIQMKYLPQTVWRNVDNERAGAMMQAIDQQLRNKRIIRSLERFVGGRPYKGDLRLLERTIWFLI</sequence>